<dbReference type="EMBL" id="BGZK01000196">
    <property type="protein sequence ID" value="GBP27612.1"/>
    <property type="molecule type" value="Genomic_DNA"/>
</dbReference>
<protein>
    <submittedName>
        <fullName evidence="1">Uncharacterized protein</fullName>
    </submittedName>
</protein>
<proteinExistence type="predicted"/>
<evidence type="ECO:0000313" key="1">
    <source>
        <dbReference type="EMBL" id="GBP27612.1"/>
    </source>
</evidence>
<name>A0A4C1UNS2_EUMVA</name>
<accession>A0A4C1UNS2</accession>
<evidence type="ECO:0000313" key="2">
    <source>
        <dbReference type="Proteomes" id="UP000299102"/>
    </source>
</evidence>
<reference evidence="1 2" key="1">
    <citation type="journal article" date="2019" name="Commun. Biol.">
        <title>The bagworm genome reveals a unique fibroin gene that provides high tensile strength.</title>
        <authorList>
            <person name="Kono N."/>
            <person name="Nakamura H."/>
            <person name="Ohtoshi R."/>
            <person name="Tomita M."/>
            <person name="Numata K."/>
            <person name="Arakawa K."/>
        </authorList>
    </citation>
    <scope>NUCLEOTIDE SEQUENCE [LARGE SCALE GENOMIC DNA]</scope>
</reference>
<dbReference type="Proteomes" id="UP000299102">
    <property type="component" value="Unassembled WGS sequence"/>
</dbReference>
<gene>
    <name evidence="1" type="ORF">EVAR_102866_1</name>
</gene>
<sequence>MELISNNWRAVMVEVIQNDKLIRRRSWASVIGKSTFCAEVQGFIYPTAETYSPKTILLIHIGLTDLTWTFSPRRPKRSRAADVQGTSPSNALSDARNGWFYLTQFEN</sequence>
<comment type="caution">
    <text evidence="1">The sequence shown here is derived from an EMBL/GenBank/DDBJ whole genome shotgun (WGS) entry which is preliminary data.</text>
</comment>
<keyword evidence="2" id="KW-1185">Reference proteome</keyword>
<dbReference type="AlphaFoldDB" id="A0A4C1UNS2"/>
<organism evidence="1 2">
    <name type="scientific">Eumeta variegata</name>
    <name type="common">Bagworm moth</name>
    <name type="synonym">Eumeta japonica</name>
    <dbReference type="NCBI Taxonomy" id="151549"/>
    <lineage>
        <taxon>Eukaryota</taxon>
        <taxon>Metazoa</taxon>
        <taxon>Ecdysozoa</taxon>
        <taxon>Arthropoda</taxon>
        <taxon>Hexapoda</taxon>
        <taxon>Insecta</taxon>
        <taxon>Pterygota</taxon>
        <taxon>Neoptera</taxon>
        <taxon>Endopterygota</taxon>
        <taxon>Lepidoptera</taxon>
        <taxon>Glossata</taxon>
        <taxon>Ditrysia</taxon>
        <taxon>Tineoidea</taxon>
        <taxon>Psychidae</taxon>
        <taxon>Oiketicinae</taxon>
        <taxon>Eumeta</taxon>
    </lineage>
</organism>